<protein>
    <submittedName>
        <fullName evidence="2">Uncharacterized protein</fullName>
    </submittedName>
</protein>
<evidence type="ECO:0000256" key="1">
    <source>
        <dbReference type="SAM" id="MobiDB-lite"/>
    </source>
</evidence>
<feature type="region of interest" description="Disordered" evidence="1">
    <location>
        <begin position="302"/>
        <end position="365"/>
    </location>
</feature>
<evidence type="ECO:0000313" key="2">
    <source>
        <dbReference type="EMBL" id="KAF5842789.1"/>
    </source>
</evidence>
<comment type="caution">
    <text evidence="2">The sequence shown here is derived from an EMBL/GenBank/DDBJ whole genome shotgun (WGS) entry which is preliminary data.</text>
</comment>
<reference evidence="2" key="1">
    <citation type="submission" date="2017-08" db="EMBL/GenBank/DDBJ databases">
        <authorList>
            <person name="Polle J.E."/>
            <person name="Barry K."/>
            <person name="Cushman J."/>
            <person name="Schmutz J."/>
            <person name="Tran D."/>
            <person name="Hathwaick L.T."/>
            <person name="Yim W.C."/>
            <person name="Jenkins J."/>
            <person name="Mckie-Krisberg Z.M."/>
            <person name="Prochnik S."/>
            <person name="Lindquist E."/>
            <person name="Dockter R.B."/>
            <person name="Adam C."/>
            <person name="Molina H."/>
            <person name="Bunkerborg J."/>
            <person name="Jin E."/>
            <person name="Buchheim M."/>
            <person name="Magnuson J."/>
        </authorList>
    </citation>
    <scope>NUCLEOTIDE SEQUENCE</scope>
    <source>
        <strain evidence="2">CCAP 19/18</strain>
    </source>
</reference>
<sequence>MWSNAIKRALPCTLYHIFDTAIVHSDHKCCIFRARCIHTDHKNTASSMRAAFTQITQSLLPLELHRRTLTARAHGNKQLLHIDPKSAEALLRMCFMTHSSEQVSNRKSETLEQAAGRLGPPWRAFTPQQVSHLQRAQAMHSHERQRLLQMWLGVPEPPAPQLQQQQQQQQQQQSRPLPPIPTLLQQLAQHVDHAQNWQSELPLNEWCPVWLSLSKMQQVVEAWLTETQGNHGVDSQQHPPVQMVSRLRYHQQQQQQQQQHSGMGLPLQLQQRLALQAQLHELQRLQAVTLQRLPHIAPRVAAAQCQSPEIPKEPRTRRMRPPASMAMDPGTTSQAGHPTGGETQGGSEDTVGHHLPSPGDDVQQAIDRSTGGAKVDRLPLIMLSLARYAQSTPAELCDPLLLDAYACALSEEVCR</sequence>
<dbReference type="Proteomes" id="UP000815325">
    <property type="component" value="Unassembled WGS sequence"/>
</dbReference>
<dbReference type="EMBL" id="MU069455">
    <property type="protein sequence ID" value="KAF5842789.1"/>
    <property type="molecule type" value="Genomic_DNA"/>
</dbReference>
<gene>
    <name evidence="2" type="ORF">DUNSADRAFT_5161</name>
</gene>
<keyword evidence="3" id="KW-1185">Reference proteome</keyword>
<evidence type="ECO:0000313" key="3">
    <source>
        <dbReference type="Proteomes" id="UP000815325"/>
    </source>
</evidence>
<name>A0ABQ7H7H8_DUNSA</name>
<proteinExistence type="predicted"/>
<feature type="region of interest" description="Disordered" evidence="1">
    <location>
        <begin position="155"/>
        <end position="178"/>
    </location>
</feature>
<accession>A0ABQ7H7H8</accession>
<organism evidence="2 3">
    <name type="scientific">Dunaliella salina</name>
    <name type="common">Green alga</name>
    <name type="synonym">Protococcus salinus</name>
    <dbReference type="NCBI Taxonomy" id="3046"/>
    <lineage>
        <taxon>Eukaryota</taxon>
        <taxon>Viridiplantae</taxon>
        <taxon>Chlorophyta</taxon>
        <taxon>core chlorophytes</taxon>
        <taxon>Chlorophyceae</taxon>
        <taxon>CS clade</taxon>
        <taxon>Chlamydomonadales</taxon>
        <taxon>Dunaliellaceae</taxon>
        <taxon>Dunaliella</taxon>
    </lineage>
</organism>
<feature type="compositionally biased region" description="Low complexity" evidence="1">
    <location>
        <begin position="161"/>
        <end position="173"/>
    </location>
</feature>